<name>I2FPL2_USTHO</name>
<dbReference type="HOGENOM" id="CLU_2185922_0_0_1"/>
<keyword evidence="3" id="KW-1185">Reference proteome</keyword>
<dbReference type="AlphaFoldDB" id="I2FPL2"/>
<keyword evidence="1" id="KW-0812">Transmembrane</keyword>
<keyword evidence="1" id="KW-1133">Transmembrane helix</keyword>
<evidence type="ECO:0000313" key="2">
    <source>
        <dbReference type="EMBL" id="CCF48855.1"/>
    </source>
</evidence>
<proteinExistence type="predicted"/>
<feature type="transmembrane region" description="Helical" evidence="1">
    <location>
        <begin position="47"/>
        <end position="70"/>
    </location>
</feature>
<keyword evidence="1" id="KW-0472">Membrane</keyword>
<sequence>MAATLPATVFLVCCLLFSRLILRSRPWLAENTLSFRLATSLRYPEPFSGSVLTLWVYSVWLPHILTLLLLQRQCTAKQALPVSPASLLQNLCESALHLNERPCETAPPP</sequence>
<reference evidence="2 3" key="1">
    <citation type="journal article" date="2012" name="Plant Cell">
        <title>Genome comparison of barley and maize smut fungi reveals targeted loss of RNA silencing components and species-specific presence of transposable elements.</title>
        <authorList>
            <person name="Laurie J.D."/>
            <person name="Ali S."/>
            <person name="Linning R."/>
            <person name="Mannhaupt G."/>
            <person name="Wong P."/>
            <person name="Gueldener U."/>
            <person name="Muensterkoetter M."/>
            <person name="Moore R."/>
            <person name="Kahmann R."/>
            <person name="Bakkeren G."/>
            <person name="Schirawski J."/>
        </authorList>
    </citation>
    <scope>NUCLEOTIDE SEQUENCE [LARGE SCALE GENOMIC DNA]</scope>
    <source>
        <strain evidence="3">Uh4875-4</strain>
    </source>
</reference>
<dbReference type="EMBL" id="CAGI01000138">
    <property type="protein sequence ID" value="CCF48855.1"/>
    <property type="molecule type" value="Genomic_DNA"/>
</dbReference>
<comment type="caution">
    <text evidence="2">The sequence shown here is derived from an EMBL/GenBank/DDBJ whole genome shotgun (WGS) entry which is preliminary data.</text>
</comment>
<dbReference type="Proteomes" id="UP000006174">
    <property type="component" value="Unassembled WGS sequence"/>
</dbReference>
<evidence type="ECO:0000256" key="1">
    <source>
        <dbReference type="SAM" id="Phobius"/>
    </source>
</evidence>
<organism evidence="2 3">
    <name type="scientific">Ustilago hordei</name>
    <name type="common">Barley covered smut fungus</name>
    <dbReference type="NCBI Taxonomy" id="120017"/>
    <lineage>
        <taxon>Eukaryota</taxon>
        <taxon>Fungi</taxon>
        <taxon>Dikarya</taxon>
        <taxon>Basidiomycota</taxon>
        <taxon>Ustilaginomycotina</taxon>
        <taxon>Ustilaginomycetes</taxon>
        <taxon>Ustilaginales</taxon>
        <taxon>Ustilaginaceae</taxon>
        <taxon>Ustilago</taxon>
    </lineage>
</organism>
<dbReference type="OrthoDB" id="10345726at2759"/>
<accession>I2FPL2</accession>
<protein>
    <submittedName>
        <fullName evidence="2">Uncharacterized protein</fullName>
    </submittedName>
</protein>
<gene>
    <name evidence="2" type="ORF">UHOR_06080</name>
</gene>
<evidence type="ECO:0000313" key="3">
    <source>
        <dbReference type="Proteomes" id="UP000006174"/>
    </source>
</evidence>